<dbReference type="InterPro" id="IPR009057">
    <property type="entry name" value="Homeodomain-like_sf"/>
</dbReference>
<evidence type="ECO:0000313" key="6">
    <source>
        <dbReference type="Proteomes" id="UP000000329"/>
    </source>
</evidence>
<dbReference type="GO" id="GO:0005829">
    <property type="term" value="C:cytosol"/>
    <property type="evidence" value="ECO:0007669"/>
    <property type="project" value="TreeGrafter"/>
</dbReference>
<dbReference type="SUPFAM" id="SSF46689">
    <property type="entry name" value="Homeodomain-like"/>
    <property type="match status" value="1"/>
</dbReference>
<keyword evidence="2" id="KW-0238">DNA-binding</keyword>
<keyword evidence="1" id="KW-0805">Transcription regulation</keyword>
<evidence type="ECO:0000256" key="2">
    <source>
        <dbReference type="ARBA" id="ARBA00023125"/>
    </source>
</evidence>
<evidence type="ECO:0000259" key="4">
    <source>
        <dbReference type="PROSITE" id="PS01124"/>
    </source>
</evidence>
<dbReference type="Pfam" id="PF12833">
    <property type="entry name" value="HTH_18"/>
    <property type="match status" value="1"/>
</dbReference>
<dbReference type="PROSITE" id="PS01124">
    <property type="entry name" value="HTH_ARAC_FAMILY_2"/>
    <property type="match status" value="1"/>
</dbReference>
<evidence type="ECO:0000256" key="1">
    <source>
        <dbReference type="ARBA" id="ARBA00023015"/>
    </source>
</evidence>
<dbReference type="RefSeq" id="WP_013234857.1">
    <property type="nucleotide sequence ID" value="NC_014323.1"/>
</dbReference>
<dbReference type="SUPFAM" id="SSF88659">
    <property type="entry name" value="Sigma3 and sigma4 domains of RNA polymerase sigma factors"/>
    <property type="match status" value="1"/>
</dbReference>
<dbReference type="PANTHER" id="PTHR47894:SF4">
    <property type="entry name" value="HTH-TYPE TRANSCRIPTIONAL REGULATOR GADX"/>
    <property type="match status" value="1"/>
</dbReference>
<dbReference type="InterPro" id="IPR018060">
    <property type="entry name" value="HTH_AraC"/>
</dbReference>
<sequence length="274" mass="30248">MSSNSTLPPAHATNPRPVLSRIRCREEQQLRQVFIGLASICHVRQGKKRLQWHHRNLHCGPEGLLLIAAGTQLNVANLPRNGEYAADMVSLPASLIERFRLHYPGQGSLASAPPAVSTTALAPDTLRAWRHLHACMQEDAAPELQCQAAEGLLLALSLQGAGAALLRDRSDALSHRIEQQLLMLPPEHRSLEQIAASLHCSVSTLRRRLVREQTGFRELLDKVQLGQALEQLQASSLSIADIAARCGYDSPSRFAVRFRQHFGLSPSQLRQTLQ</sequence>
<dbReference type="OrthoDB" id="8584243at2"/>
<dbReference type="GeneID" id="29390889"/>
<dbReference type="eggNOG" id="COG2207">
    <property type="taxonomic scope" value="Bacteria"/>
</dbReference>
<dbReference type="InterPro" id="IPR020449">
    <property type="entry name" value="Tscrpt_reg_AraC-type_HTH"/>
</dbReference>
<evidence type="ECO:0000256" key="3">
    <source>
        <dbReference type="ARBA" id="ARBA00023163"/>
    </source>
</evidence>
<dbReference type="PANTHER" id="PTHR47894">
    <property type="entry name" value="HTH-TYPE TRANSCRIPTIONAL REGULATOR GADX"/>
    <property type="match status" value="1"/>
</dbReference>
<dbReference type="PRINTS" id="PR00032">
    <property type="entry name" value="HTHARAC"/>
</dbReference>
<dbReference type="SMART" id="SM00342">
    <property type="entry name" value="HTH_ARAC"/>
    <property type="match status" value="1"/>
</dbReference>
<gene>
    <name evidence="5" type="ordered locus">Hsero_2892</name>
</gene>
<dbReference type="InterPro" id="IPR013324">
    <property type="entry name" value="RNA_pol_sigma_r3/r4-like"/>
</dbReference>
<dbReference type="GO" id="GO:0003700">
    <property type="term" value="F:DNA-binding transcription factor activity"/>
    <property type="evidence" value="ECO:0007669"/>
    <property type="project" value="InterPro"/>
</dbReference>
<dbReference type="Gene3D" id="1.10.10.60">
    <property type="entry name" value="Homeodomain-like"/>
    <property type="match status" value="1"/>
</dbReference>
<dbReference type="STRING" id="757424.Hsero_2892"/>
<keyword evidence="6" id="KW-1185">Reference proteome</keyword>
<evidence type="ECO:0000313" key="5">
    <source>
        <dbReference type="EMBL" id="ADJ64384.1"/>
    </source>
</evidence>
<dbReference type="EMBL" id="CP002039">
    <property type="protein sequence ID" value="ADJ64384.1"/>
    <property type="molecule type" value="Genomic_DNA"/>
</dbReference>
<feature type="domain" description="HTH araC/xylS-type" evidence="4">
    <location>
        <begin position="171"/>
        <end position="272"/>
    </location>
</feature>
<dbReference type="PROSITE" id="PS00041">
    <property type="entry name" value="HTH_ARAC_FAMILY_1"/>
    <property type="match status" value="1"/>
</dbReference>
<name>D8IZP4_HERSS</name>
<accession>D8IZP4</accession>
<reference evidence="5 6" key="1">
    <citation type="submission" date="2010-04" db="EMBL/GenBank/DDBJ databases">
        <title>The genome of Herbaspirillum seropedicae SmR1, an endophytic, nitrogen-fixing, plant-growth promoting beta-Proteobacteria.</title>
        <authorList>
            <person name="Pedrosa F.O."/>
            <person name="Monteiro R.A."/>
            <person name="Wassem R."/>
            <person name="Cruz L.M."/>
            <person name="Ayub R.A."/>
            <person name="Colauto N.B."/>
            <person name="Fernandez M.A."/>
            <person name="Fungaro M.H.P."/>
            <person name="Grisard E.C."/>
            <person name="Hungria M."/>
            <person name="Madeira H.M.F."/>
            <person name="Nodari R.O."/>
            <person name="Osaku C.A."/>
            <person name="Petzl-Erler M.L."/>
            <person name="Terenzi H."/>
            <person name="Vieira L.G.E."/>
            <person name="Almeida M.I.M."/>
            <person name="Alves L.R."/>
            <person name="Arantes O.M.N."/>
            <person name="Balsanelli E."/>
            <person name="Barcellos F.G."/>
            <person name="Baura V.A."/>
            <person name="Binde D.R."/>
            <person name="Campo R.J."/>
            <person name="Chubatsu L.S."/>
            <person name="Chueire L.M.O."/>
            <person name="Ciferri R.R."/>
            <person name="Correa L.C."/>
            <person name="da Conceicao Silva J.L."/>
            <person name="Dabul A.N.G."/>
            <person name="Dambros B.P."/>
            <person name="Faoro H."/>
            <person name="Favetti A."/>
            <person name="Friedermann G."/>
            <person name="Furlaneto M.C."/>
            <person name="Gasques L.S."/>
            <person name="Gimenes C.C.T."/>
            <person name="Gioppo N.M.R."/>
            <person name="Glienke-Blanco C."/>
            <person name="Godoy L.P."/>
            <person name="Guerra M.P."/>
            <person name="Karp S."/>
            <person name="Kava-Cordeiro V."/>
            <person name="Margarido V.P."/>
            <person name="Mathioni S.M."/>
            <person name="Menck-Soares M.A."/>
            <person name="Murace N.K."/>
            <person name="Nicolas M.F."/>
            <person name="Oliveira C.E.C."/>
            <person name="Pagnan N.A.B."/>
            <person name="Pamphile J.A."/>
            <person name="Patussi E.V."/>
            <person name="Pereira L.F.P."/>
            <person name="Pereira-Ferrari L."/>
            <person name="Pinto F.G.S."/>
            <person name="Precoma C."/>
            <person name="Prioli A.J."/>
            <person name="Prioli S.M.A.P."/>
            <person name="Raittz R.T."/>
            <person name="Ramos H.J.O."/>
            <person name="Ribeiro E.M.S.F."/>
            <person name="Rigo L.U."/>
            <person name="Rocha C.L.M.S.C."/>
            <person name="Rocha S.N."/>
            <person name="Santos K."/>
            <person name="Satori D."/>
            <person name="Silva A.G."/>
            <person name="Simao R.C.G."/>
            <person name="Soares M.A.M."/>
            <person name="Souza E.M."/>
            <person name="Steffens M.B.R."/>
            <person name="Steindel M."/>
            <person name="Tadra-Sfeir M.Z."/>
            <person name="Takahashi E.K."/>
            <person name="Torres R.A."/>
            <person name="Valle J.S."/>
            <person name="Vernal J.I."/>
            <person name="Vilas-Boas L.A."/>
            <person name="Watanabe M.A.E."/>
            <person name="Weiss V.A."/>
            <person name="Yates M.A."/>
            <person name="Souza E.M."/>
        </authorList>
    </citation>
    <scope>NUCLEOTIDE SEQUENCE [LARGE SCALE GENOMIC DNA]</scope>
    <source>
        <strain evidence="5 6">SmR1</strain>
    </source>
</reference>
<dbReference type="KEGG" id="hse:Hsero_2892"/>
<dbReference type="GO" id="GO:0000976">
    <property type="term" value="F:transcription cis-regulatory region binding"/>
    <property type="evidence" value="ECO:0007669"/>
    <property type="project" value="TreeGrafter"/>
</dbReference>
<dbReference type="Proteomes" id="UP000000329">
    <property type="component" value="Chromosome"/>
</dbReference>
<organism evidence="5 6">
    <name type="scientific">Herbaspirillum seropedicae (strain SmR1)</name>
    <dbReference type="NCBI Taxonomy" id="757424"/>
    <lineage>
        <taxon>Bacteria</taxon>
        <taxon>Pseudomonadati</taxon>
        <taxon>Pseudomonadota</taxon>
        <taxon>Betaproteobacteria</taxon>
        <taxon>Burkholderiales</taxon>
        <taxon>Oxalobacteraceae</taxon>
        <taxon>Herbaspirillum</taxon>
    </lineage>
</organism>
<proteinExistence type="predicted"/>
<protein>
    <submittedName>
        <fullName evidence="5">AraC family transcription regulator protein</fullName>
    </submittedName>
</protein>
<dbReference type="AlphaFoldDB" id="D8IZP4"/>
<dbReference type="HOGENOM" id="CLU_071578_1_1_4"/>
<dbReference type="InterPro" id="IPR018062">
    <property type="entry name" value="HTH_AraC-typ_CS"/>
</dbReference>
<keyword evidence="3" id="KW-0804">Transcription</keyword>